<comment type="catalytic activity">
    <reaction evidence="6 7">
        <text>orotidine 5'-phosphate + H(+) = UMP + CO2</text>
        <dbReference type="Rhea" id="RHEA:11596"/>
        <dbReference type="ChEBI" id="CHEBI:15378"/>
        <dbReference type="ChEBI" id="CHEBI:16526"/>
        <dbReference type="ChEBI" id="CHEBI:57538"/>
        <dbReference type="ChEBI" id="CHEBI:57865"/>
        <dbReference type="EC" id="4.1.1.23"/>
    </reaction>
</comment>
<evidence type="ECO:0000256" key="1">
    <source>
        <dbReference type="ARBA" id="ARBA00004861"/>
    </source>
</evidence>
<evidence type="ECO:0000256" key="2">
    <source>
        <dbReference type="ARBA" id="ARBA00008847"/>
    </source>
</evidence>
<dbReference type="HAMAP" id="MF_01215">
    <property type="entry name" value="OMPdecase_type2"/>
    <property type="match status" value="1"/>
</dbReference>
<dbReference type="PANTHER" id="PTHR43375:SF1">
    <property type="entry name" value="OROTIDINE 5'-PHOSPHATE DECARBOXYLASE"/>
    <property type="match status" value="1"/>
</dbReference>
<dbReference type="NCBIfam" id="TIGR02127">
    <property type="entry name" value="pyrF_sub2"/>
    <property type="match status" value="1"/>
</dbReference>
<evidence type="ECO:0000256" key="7">
    <source>
        <dbReference type="HAMAP-Rule" id="MF_01215"/>
    </source>
</evidence>
<dbReference type="PANTHER" id="PTHR43375">
    <property type="entry name" value="OROTIDINE 5'-PHOSPHATE DECARBOXYLASE"/>
    <property type="match status" value="1"/>
</dbReference>
<dbReference type="GO" id="GO:0004590">
    <property type="term" value="F:orotidine-5'-phosphate decarboxylase activity"/>
    <property type="evidence" value="ECO:0007669"/>
    <property type="project" value="UniProtKB-EC"/>
</dbReference>
<gene>
    <name evidence="7 9" type="primary">pyrF</name>
    <name evidence="9" type="ORF">KIH74_08340</name>
</gene>
<dbReference type="EMBL" id="JAHBAY010000003">
    <property type="protein sequence ID" value="MBT0768931.1"/>
    <property type="molecule type" value="Genomic_DNA"/>
</dbReference>
<dbReference type="SMART" id="SM00934">
    <property type="entry name" value="OMPdecase"/>
    <property type="match status" value="1"/>
</dbReference>
<evidence type="ECO:0000259" key="8">
    <source>
        <dbReference type="SMART" id="SM00934"/>
    </source>
</evidence>
<accession>A0ABS5TCW7</accession>
<evidence type="ECO:0000256" key="5">
    <source>
        <dbReference type="ARBA" id="ARBA00023239"/>
    </source>
</evidence>
<dbReference type="Pfam" id="PF00215">
    <property type="entry name" value="OMPdecase"/>
    <property type="match status" value="1"/>
</dbReference>
<keyword evidence="3 7" id="KW-0210">Decarboxylase</keyword>
<comment type="caution">
    <text evidence="9">The sequence shown here is derived from an EMBL/GenBank/DDBJ whole genome shotgun (WGS) entry which is preliminary data.</text>
</comment>
<protein>
    <recommendedName>
        <fullName evidence="7">Orotidine 5'-phosphate decarboxylase</fullName>
        <ecNumber evidence="7">4.1.1.23</ecNumber>
    </recommendedName>
    <alternativeName>
        <fullName evidence="7">OMP decarboxylase</fullName>
        <shortName evidence="7">OMPDCase</shortName>
        <shortName evidence="7">OMPdecase</shortName>
    </alternativeName>
</protein>
<evidence type="ECO:0000256" key="4">
    <source>
        <dbReference type="ARBA" id="ARBA00022975"/>
    </source>
</evidence>
<dbReference type="Proteomes" id="UP001197247">
    <property type="component" value="Unassembled WGS sequence"/>
</dbReference>
<organism evidence="9 10">
    <name type="scientific">Kineosporia corallincola</name>
    <dbReference type="NCBI Taxonomy" id="2835133"/>
    <lineage>
        <taxon>Bacteria</taxon>
        <taxon>Bacillati</taxon>
        <taxon>Actinomycetota</taxon>
        <taxon>Actinomycetes</taxon>
        <taxon>Kineosporiales</taxon>
        <taxon>Kineosporiaceae</taxon>
        <taxon>Kineosporia</taxon>
    </lineage>
</organism>
<dbReference type="InterPro" id="IPR011995">
    <property type="entry name" value="OMPdecase_type-2"/>
</dbReference>
<dbReference type="CDD" id="cd04725">
    <property type="entry name" value="OMP_decarboxylase_like"/>
    <property type="match status" value="1"/>
</dbReference>
<sequence>MNALSAESFGNRLRTTTSARGPLCVGIDPHPALLAKWGLDDDVAGLERFTLTTVEALAGQVAVIKPQAAFFERFGSAGVAVLEKAVAGIREGGALSIVDAKRGDIGSTMAAYADAFAGAASPLAGDAVTVSPFLGFGSLRPLLDLAARTGRGVFVLALTSNPEGGQVQHAVNGDGRTVAQTVIDAVAAENAGAQPLGSVGVVVGATVTGVGREHDLSALNGPILAPGIGAQGATADDLKAVFGPALGQVLPNSSREVLGAGPTVAGLREAASRTLEAVSSALGS</sequence>
<dbReference type="SUPFAM" id="SSF51366">
    <property type="entry name" value="Ribulose-phoshate binding barrel"/>
    <property type="match status" value="1"/>
</dbReference>
<keyword evidence="10" id="KW-1185">Reference proteome</keyword>
<dbReference type="InterPro" id="IPR001754">
    <property type="entry name" value="OMPdeCOase_dom"/>
</dbReference>
<feature type="domain" description="Orotidine 5'-phosphate decarboxylase" evidence="8">
    <location>
        <begin position="22"/>
        <end position="270"/>
    </location>
</feature>
<comment type="similarity">
    <text evidence="2 7">Belongs to the OMP decarboxylase family. Type 2 subfamily.</text>
</comment>
<feature type="active site" description="Proton donor" evidence="7">
    <location>
        <position position="101"/>
    </location>
</feature>
<dbReference type="InterPro" id="IPR011060">
    <property type="entry name" value="RibuloseP-bd_barrel"/>
</dbReference>
<evidence type="ECO:0000256" key="6">
    <source>
        <dbReference type="ARBA" id="ARBA00049157"/>
    </source>
</evidence>
<name>A0ABS5TCW7_9ACTN</name>
<evidence type="ECO:0000313" key="9">
    <source>
        <dbReference type="EMBL" id="MBT0768931.1"/>
    </source>
</evidence>
<keyword evidence="4 7" id="KW-0665">Pyrimidine biosynthesis</keyword>
<reference evidence="9 10" key="1">
    <citation type="submission" date="2021-05" db="EMBL/GenBank/DDBJ databases">
        <title>Kineosporia and Streptomyces sp. nov. two new marine actinobacteria isolated from Coral.</title>
        <authorList>
            <person name="Buangrab K."/>
            <person name="Sutthacheep M."/>
            <person name="Yeemin T."/>
            <person name="Harunari E."/>
            <person name="Igarashi Y."/>
            <person name="Kanchanasin P."/>
            <person name="Tanasupawat S."/>
            <person name="Phongsopitanun W."/>
        </authorList>
    </citation>
    <scope>NUCLEOTIDE SEQUENCE [LARGE SCALE GENOMIC DNA]</scope>
    <source>
        <strain evidence="9 10">J2-2</strain>
    </source>
</reference>
<dbReference type="InterPro" id="IPR013785">
    <property type="entry name" value="Aldolase_TIM"/>
</dbReference>
<evidence type="ECO:0000313" key="10">
    <source>
        <dbReference type="Proteomes" id="UP001197247"/>
    </source>
</evidence>
<comment type="pathway">
    <text evidence="1 7">Pyrimidine metabolism; UMP biosynthesis via de novo pathway; UMP from orotate: step 2/2.</text>
</comment>
<dbReference type="EC" id="4.1.1.23" evidence="7"/>
<dbReference type="Gene3D" id="3.20.20.70">
    <property type="entry name" value="Aldolase class I"/>
    <property type="match status" value="1"/>
</dbReference>
<evidence type="ECO:0000256" key="3">
    <source>
        <dbReference type="ARBA" id="ARBA00022793"/>
    </source>
</evidence>
<keyword evidence="5 7" id="KW-0456">Lyase</keyword>
<proteinExistence type="inferred from homology"/>